<name>A0A853F788_9BURK</name>
<feature type="domain" description="Lnb N-terminal periplasmic" evidence="2">
    <location>
        <begin position="119"/>
        <end position="279"/>
    </location>
</feature>
<evidence type="ECO:0000313" key="3">
    <source>
        <dbReference type="EMBL" id="NYT35963.1"/>
    </source>
</evidence>
<dbReference type="InterPro" id="IPR025178">
    <property type="entry name" value="Lnb_N"/>
</dbReference>
<gene>
    <name evidence="3" type="ORF">H0A68_03695</name>
</gene>
<sequence>MSTLPVVIGIIIGLTAMWGALALYIRLPAPRWAGASAAAVWLVLAAAALAGTASGQWWLAYAYGAVLSGLLAWWHSIRPAGDRDWIPEVARQTHGVVQGDWITLRNVRNFAWRSRSDFTPRWETRRYAISRLQSVDLTLSYWGHRSIAHALVSFGFLDEDGRNDYVVFSVEIRRKKGDRFSEIGGFFRQYELSLIASTEEDSLRARTNVRGEDCYLYRVHMPREAAGALFLAYVNSANRLLAQPRFYNTLTANCITIVFRMAQQIVPGLPMDYRLLLSGYLDGYLYDLGALQGANSLPEYRRRGRYTDRARAARDAVSYSASIRRGVPGINAEV</sequence>
<evidence type="ECO:0000313" key="4">
    <source>
        <dbReference type="Proteomes" id="UP000580517"/>
    </source>
</evidence>
<dbReference type="OrthoDB" id="274718at2"/>
<keyword evidence="1" id="KW-0812">Transmembrane</keyword>
<dbReference type="EMBL" id="JACCEW010000001">
    <property type="protein sequence ID" value="NYT35963.1"/>
    <property type="molecule type" value="Genomic_DNA"/>
</dbReference>
<evidence type="ECO:0000259" key="2">
    <source>
        <dbReference type="Pfam" id="PF13387"/>
    </source>
</evidence>
<organism evidence="3 4">
    <name type="scientific">Allopusillimonas soli</name>
    <dbReference type="NCBI Taxonomy" id="659016"/>
    <lineage>
        <taxon>Bacteria</taxon>
        <taxon>Pseudomonadati</taxon>
        <taxon>Pseudomonadota</taxon>
        <taxon>Betaproteobacteria</taxon>
        <taxon>Burkholderiales</taxon>
        <taxon>Alcaligenaceae</taxon>
        <taxon>Allopusillimonas</taxon>
    </lineage>
</organism>
<protein>
    <submittedName>
        <fullName evidence="3">DUF4105 domain-containing protein</fullName>
    </submittedName>
</protein>
<evidence type="ECO:0000256" key="1">
    <source>
        <dbReference type="SAM" id="Phobius"/>
    </source>
</evidence>
<dbReference type="RefSeq" id="WP_129967885.1">
    <property type="nucleotide sequence ID" value="NZ_JACCEW010000001.1"/>
</dbReference>
<dbReference type="Pfam" id="PF13387">
    <property type="entry name" value="Lnb_N"/>
    <property type="match status" value="1"/>
</dbReference>
<reference evidence="3 4" key="1">
    <citation type="submission" date="2020-07" db="EMBL/GenBank/DDBJ databases">
        <title>Taxonomic revisions and descriptions of new bacterial species based on genomic comparisons in the high-G+C-content subgroup of the family Alcaligenaceae.</title>
        <authorList>
            <person name="Szabo A."/>
            <person name="Felfoldi T."/>
        </authorList>
    </citation>
    <scope>NUCLEOTIDE SEQUENCE [LARGE SCALE GENOMIC DNA]</scope>
    <source>
        <strain evidence="3 4">DSM 25264</strain>
    </source>
</reference>
<feature type="transmembrane region" description="Helical" evidence="1">
    <location>
        <begin position="32"/>
        <end position="51"/>
    </location>
</feature>
<feature type="transmembrane region" description="Helical" evidence="1">
    <location>
        <begin position="6"/>
        <end position="25"/>
    </location>
</feature>
<proteinExistence type="predicted"/>
<keyword evidence="4" id="KW-1185">Reference proteome</keyword>
<keyword evidence="1" id="KW-1133">Transmembrane helix</keyword>
<keyword evidence="1" id="KW-0472">Membrane</keyword>
<accession>A0A853F788</accession>
<comment type="caution">
    <text evidence="3">The sequence shown here is derived from an EMBL/GenBank/DDBJ whole genome shotgun (WGS) entry which is preliminary data.</text>
</comment>
<dbReference type="Proteomes" id="UP000580517">
    <property type="component" value="Unassembled WGS sequence"/>
</dbReference>
<dbReference type="AlphaFoldDB" id="A0A853F788"/>